<dbReference type="InterPro" id="IPR036390">
    <property type="entry name" value="WH_DNA-bd_sf"/>
</dbReference>
<dbReference type="InterPro" id="IPR050707">
    <property type="entry name" value="HTH_MetabolicPath_Reg"/>
</dbReference>
<evidence type="ECO:0000259" key="4">
    <source>
        <dbReference type="PROSITE" id="PS51077"/>
    </source>
</evidence>
<dbReference type="SUPFAM" id="SSF46785">
    <property type="entry name" value="Winged helix' DNA-binding domain"/>
    <property type="match status" value="1"/>
</dbReference>
<keyword evidence="1" id="KW-0805">Transcription regulation</keyword>
<dbReference type="SMART" id="SM00346">
    <property type="entry name" value="HTH_ICLR"/>
    <property type="match status" value="1"/>
</dbReference>
<dbReference type="PANTHER" id="PTHR30136:SF24">
    <property type="entry name" value="HTH-TYPE TRANSCRIPTIONAL REPRESSOR ALLR"/>
    <property type="match status" value="1"/>
</dbReference>
<evidence type="ECO:0000256" key="3">
    <source>
        <dbReference type="ARBA" id="ARBA00023163"/>
    </source>
</evidence>
<protein>
    <submittedName>
        <fullName evidence="6">Helix-turn-helix domain-containing protein</fullName>
    </submittedName>
</protein>
<reference evidence="6 7" key="1">
    <citation type="submission" date="2020-02" db="EMBL/GenBank/DDBJ databases">
        <authorList>
            <person name="Li G."/>
        </authorList>
    </citation>
    <scope>NUCLEOTIDE SEQUENCE [LARGE SCALE GENOMIC DNA]</scope>
    <source>
        <strain evidence="6 7">DSM 102029</strain>
    </source>
</reference>
<dbReference type="PROSITE" id="PS51078">
    <property type="entry name" value="ICLR_ED"/>
    <property type="match status" value="1"/>
</dbReference>
<dbReference type="PANTHER" id="PTHR30136">
    <property type="entry name" value="HELIX-TURN-HELIX TRANSCRIPTIONAL REGULATOR, ICLR FAMILY"/>
    <property type="match status" value="1"/>
</dbReference>
<keyword evidence="2" id="KW-0238">DNA-binding</keyword>
<accession>A0A6P1YLJ5</accession>
<sequence>MATHTTRSIVKAFDLLQVACLLPRSASLRDVAAKAEISVATAHRILSTLKNVGAIRVAADGSYELGQTLADLRSRDIVEAAAARRIIDSRLAVTTRALGTSTRLATLDSQRMLHFVAGADRLADTSGVSRVVGARFEAYFHAAGKLLLSALEPGEVGEYLAAAPLVPVAAKTITNPGRLVAELRQIARLDYAVEDEEFVNGEHAFAVPLRDDKGTLIAALSASRRLPHAQNTAHIVHVLRTSANALAKDLHDEPKGVRAIGWLSAQLA</sequence>
<feature type="domain" description="IclR-ED" evidence="5">
    <location>
        <begin position="61"/>
        <end position="252"/>
    </location>
</feature>
<feature type="domain" description="HTH iclR-type" evidence="4">
    <location>
        <begin position="6"/>
        <end position="67"/>
    </location>
</feature>
<organism evidence="6 7">
    <name type="scientific">Ancylobacter pratisalsi</name>
    <dbReference type="NCBI Taxonomy" id="1745854"/>
    <lineage>
        <taxon>Bacteria</taxon>
        <taxon>Pseudomonadati</taxon>
        <taxon>Pseudomonadota</taxon>
        <taxon>Alphaproteobacteria</taxon>
        <taxon>Hyphomicrobiales</taxon>
        <taxon>Xanthobacteraceae</taxon>
        <taxon>Ancylobacter</taxon>
    </lineage>
</organism>
<dbReference type="Proteomes" id="UP000464751">
    <property type="component" value="Chromosome"/>
</dbReference>
<evidence type="ECO:0000256" key="1">
    <source>
        <dbReference type="ARBA" id="ARBA00023015"/>
    </source>
</evidence>
<dbReference type="RefSeq" id="WP_163074201.1">
    <property type="nucleotide sequence ID" value="NZ_CP048630.1"/>
</dbReference>
<dbReference type="SUPFAM" id="SSF55781">
    <property type="entry name" value="GAF domain-like"/>
    <property type="match status" value="1"/>
</dbReference>
<proteinExistence type="predicted"/>
<name>A0A6P1YLJ5_9HYPH</name>
<dbReference type="AlphaFoldDB" id="A0A6P1YLJ5"/>
<evidence type="ECO:0000259" key="5">
    <source>
        <dbReference type="PROSITE" id="PS51078"/>
    </source>
</evidence>
<gene>
    <name evidence="6" type="ORF">G3A50_04825</name>
</gene>
<evidence type="ECO:0000313" key="6">
    <source>
        <dbReference type="EMBL" id="QIB33103.1"/>
    </source>
</evidence>
<dbReference type="Gene3D" id="3.30.450.40">
    <property type="match status" value="1"/>
</dbReference>
<dbReference type="KEGG" id="apra:G3A50_04825"/>
<dbReference type="InterPro" id="IPR029016">
    <property type="entry name" value="GAF-like_dom_sf"/>
</dbReference>
<evidence type="ECO:0000313" key="7">
    <source>
        <dbReference type="Proteomes" id="UP000464751"/>
    </source>
</evidence>
<dbReference type="PROSITE" id="PS51077">
    <property type="entry name" value="HTH_ICLR"/>
    <property type="match status" value="1"/>
</dbReference>
<keyword evidence="3" id="KW-0804">Transcription</keyword>
<keyword evidence="7" id="KW-1185">Reference proteome</keyword>
<dbReference type="EMBL" id="CP048630">
    <property type="protein sequence ID" value="QIB33103.1"/>
    <property type="molecule type" value="Genomic_DNA"/>
</dbReference>
<dbReference type="InterPro" id="IPR036388">
    <property type="entry name" value="WH-like_DNA-bd_sf"/>
</dbReference>
<dbReference type="GO" id="GO:0003700">
    <property type="term" value="F:DNA-binding transcription factor activity"/>
    <property type="evidence" value="ECO:0007669"/>
    <property type="project" value="TreeGrafter"/>
</dbReference>
<dbReference type="InterPro" id="IPR014757">
    <property type="entry name" value="Tscrpt_reg_IclR_C"/>
</dbReference>
<dbReference type="Pfam" id="PF01614">
    <property type="entry name" value="IclR_C"/>
    <property type="match status" value="1"/>
</dbReference>
<dbReference type="GO" id="GO:0003677">
    <property type="term" value="F:DNA binding"/>
    <property type="evidence" value="ECO:0007669"/>
    <property type="project" value="UniProtKB-KW"/>
</dbReference>
<evidence type="ECO:0000256" key="2">
    <source>
        <dbReference type="ARBA" id="ARBA00023125"/>
    </source>
</evidence>
<dbReference type="Pfam" id="PF09339">
    <property type="entry name" value="HTH_IclR"/>
    <property type="match status" value="1"/>
</dbReference>
<dbReference type="GO" id="GO:0045892">
    <property type="term" value="P:negative regulation of DNA-templated transcription"/>
    <property type="evidence" value="ECO:0007669"/>
    <property type="project" value="TreeGrafter"/>
</dbReference>
<dbReference type="Gene3D" id="1.10.10.10">
    <property type="entry name" value="Winged helix-like DNA-binding domain superfamily/Winged helix DNA-binding domain"/>
    <property type="match status" value="1"/>
</dbReference>
<dbReference type="InterPro" id="IPR005471">
    <property type="entry name" value="Tscrpt_reg_IclR_N"/>
</dbReference>